<name>A0ABV4NMS8_9GAMM</name>
<dbReference type="InterPro" id="IPR036890">
    <property type="entry name" value="HATPase_C_sf"/>
</dbReference>
<dbReference type="SUPFAM" id="SSF54211">
    <property type="entry name" value="Ribosomal protein S5 domain 2-like"/>
    <property type="match status" value="1"/>
</dbReference>
<dbReference type="PRINTS" id="PR00418">
    <property type="entry name" value="TPI2FAMILY"/>
</dbReference>
<comment type="caution">
    <text evidence="5">The sequence shown here is derived from an EMBL/GenBank/DDBJ whole genome shotgun (WGS) entry which is preliminary data.</text>
</comment>
<dbReference type="EC" id="5.6.2.2" evidence="2"/>
<keyword evidence="5" id="KW-0067">ATP-binding</keyword>
<feature type="domain" description="Histidine kinase/HSP90-like ATPase" evidence="4">
    <location>
        <begin position="35"/>
        <end position="136"/>
    </location>
</feature>
<reference evidence="5 6" key="1">
    <citation type="submission" date="2024-08" db="EMBL/GenBank/DDBJ databases">
        <authorList>
            <person name="Ishaq N."/>
        </authorList>
    </citation>
    <scope>NUCLEOTIDE SEQUENCE [LARGE SCALE GENOMIC DNA]</scope>
    <source>
        <strain evidence="5 6">JCM 30400</strain>
    </source>
</reference>
<dbReference type="EMBL" id="JBGMEL010000008">
    <property type="protein sequence ID" value="MFA0790847.1"/>
    <property type="molecule type" value="Genomic_DNA"/>
</dbReference>
<dbReference type="GO" id="GO:0005524">
    <property type="term" value="F:ATP binding"/>
    <property type="evidence" value="ECO:0007669"/>
    <property type="project" value="UniProtKB-KW"/>
</dbReference>
<dbReference type="RefSeq" id="WP_371843440.1">
    <property type="nucleotide sequence ID" value="NZ_JBGMEL010000008.1"/>
</dbReference>
<proteinExistence type="predicted"/>
<dbReference type="Gene3D" id="3.30.565.10">
    <property type="entry name" value="Histidine kinase-like ATPase, C-terminal domain"/>
    <property type="match status" value="1"/>
</dbReference>
<dbReference type="PANTHER" id="PTHR45866">
    <property type="entry name" value="DNA GYRASE/TOPOISOMERASE SUBUNIT B"/>
    <property type="match status" value="1"/>
</dbReference>
<dbReference type="Proteomes" id="UP001569414">
    <property type="component" value="Unassembled WGS sequence"/>
</dbReference>
<evidence type="ECO:0000259" key="4">
    <source>
        <dbReference type="Pfam" id="PF02518"/>
    </source>
</evidence>
<dbReference type="PANTHER" id="PTHR45866:SF2">
    <property type="entry name" value="DNA TOPOISOMERASE (ATP-HYDROLYZING)"/>
    <property type="match status" value="1"/>
</dbReference>
<dbReference type="InterPro" id="IPR020568">
    <property type="entry name" value="Ribosomal_Su5_D2-typ_SF"/>
</dbReference>
<dbReference type="Gene3D" id="3.30.230.10">
    <property type="match status" value="1"/>
</dbReference>
<dbReference type="InterPro" id="IPR003594">
    <property type="entry name" value="HATPase_dom"/>
</dbReference>
<protein>
    <recommendedName>
        <fullName evidence="2">DNA topoisomerase (ATP-hydrolyzing)</fullName>
        <ecNumber evidence="2">5.6.2.2</ecNumber>
    </recommendedName>
</protein>
<keyword evidence="6" id="KW-1185">Reference proteome</keyword>
<dbReference type="SUPFAM" id="SSF55874">
    <property type="entry name" value="ATPase domain of HSP90 chaperone/DNA topoisomerase II/histidine kinase"/>
    <property type="match status" value="1"/>
</dbReference>
<accession>A0ABV4NMS8</accession>
<comment type="catalytic activity">
    <reaction evidence="1">
        <text>ATP-dependent breakage, passage and rejoining of double-stranded DNA.</text>
        <dbReference type="EC" id="5.6.2.2"/>
    </reaction>
</comment>
<dbReference type="InterPro" id="IPR014721">
    <property type="entry name" value="Ribsml_uS5_D2-typ_fold_subgr"/>
</dbReference>
<sequence>MSAEGKSEDLRYFPLLDSVRKRPAMYFGGIGSLAINNAIYELIANAIDQYLMGHATKIKVVIDGSIIKVSDDGRGFPFDVNAPIEECSNLVEFYCLYRHNLPTADHHAPHIHILAGGLGLAVVNAASEYIKVKSSDGHRVYRQSFGGGQVRSACEAESVVSDKGTELELVVDRELFQTSLPDMPALRKTLFELVHFYPGLTIEFQEERFLTERGLLDLAFVRYSPSSAGYSLGVPRQFYYEGADSGVQIQVAALGCFDSTEYKSWVNGIETVEGGVHIDGLETAFIKAGWRPKLALIHVIMHDPQYAGPCKDALCAPKVANVVEKLVGESLAQLLTDSH</sequence>
<gene>
    <name evidence="5" type="ORF">ACCI51_09850</name>
</gene>
<keyword evidence="3" id="KW-0413">Isomerase</keyword>
<evidence type="ECO:0000313" key="5">
    <source>
        <dbReference type="EMBL" id="MFA0790847.1"/>
    </source>
</evidence>
<evidence type="ECO:0000256" key="3">
    <source>
        <dbReference type="ARBA" id="ARBA00023235"/>
    </source>
</evidence>
<dbReference type="Pfam" id="PF02518">
    <property type="entry name" value="HATPase_c"/>
    <property type="match status" value="1"/>
</dbReference>
<evidence type="ECO:0000313" key="6">
    <source>
        <dbReference type="Proteomes" id="UP001569414"/>
    </source>
</evidence>
<organism evidence="5 6">
    <name type="scientific">Microbulbifer echini</name>
    <dbReference type="NCBI Taxonomy" id="1529067"/>
    <lineage>
        <taxon>Bacteria</taxon>
        <taxon>Pseudomonadati</taxon>
        <taxon>Pseudomonadota</taxon>
        <taxon>Gammaproteobacteria</taxon>
        <taxon>Cellvibrionales</taxon>
        <taxon>Microbulbiferaceae</taxon>
        <taxon>Microbulbifer</taxon>
    </lineage>
</organism>
<keyword evidence="5" id="KW-0547">Nucleotide-binding</keyword>
<evidence type="ECO:0000256" key="1">
    <source>
        <dbReference type="ARBA" id="ARBA00000185"/>
    </source>
</evidence>
<evidence type="ECO:0000256" key="2">
    <source>
        <dbReference type="ARBA" id="ARBA00012895"/>
    </source>
</evidence>